<dbReference type="PROSITE" id="PS50902">
    <property type="entry name" value="FLAVODOXIN_LIKE"/>
    <property type="match status" value="1"/>
</dbReference>
<evidence type="ECO:0000256" key="4">
    <source>
        <dbReference type="ARBA" id="ARBA00010617"/>
    </source>
</evidence>
<dbReference type="Pfam" id="PF00667">
    <property type="entry name" value="FAD_binding_1"/>
    <property type="match status" value="1"/>
</dbReference>
<evidence type="ECO:0000256" key="1">
    <source>
        <dbReference type="ARBA" id="ARBA00001917"/>
    </source>
</evidence>
<dbReference type="InterPro" id="IPR050196">
    <property type="entry name" value="Cytochrome_P450_Monoox"/>
</dbReference>
<keyword evidence="14" id="KW-0503">Monooxygenase</keyword>
<dbReference type="GO" id="GO:0020037">
    <property type="term" value="F:heme binding"/>
    <property type="evidence" value="ECO:0007669"/>
    <property type="project" value="InterPro"/>
</dbReference>
<dbReference type="Gene3D" id="3.40.50.360">
    <property type="match status" value="1"/>
</dbReference>
<dbReference type="InterPro" id="IPR023173">
    <property type="entry name" value="NADPH_Cyt_P450_Rdtase_alpha"/>
</dbReference>
<dbReference type="GO" id="GO:0005506">
    <property type="term" value="F:iron ion binding"/>
    <property type="evidence" value="ECO:0007669"/>
    <property type="project" value="InterPro"/>
</dbReference>
<evidence type="ECO:0000256" key="10">
    <source>
        <dbReference type="ARBA" id="ARBA00022827"/>
    </source>
</evidence>
<keyword evidence="18" id="KW-1185">Reference proteome</keyword>
<feature type="binding site" description="axial binding residue" evidence="15">
    <location>
        <position position="403"/>
    </location>
    <ligand>
        <name>heme</name>
        <dbReference type="ChEBI" id="CHEBI:30413"/>
    </ligand>
    <ligandPart>
        <name>Fe</name>
        <dbReference type="ChEBI" id="CHEBI:18248"/>
    </ligandPart>
</feature>
<dbReference type="AlphaFoldDB" id="A0A942U218"/>
<dbReference type="InterPro" id="IPR002401">
    <property type="entry name" value="Cyt_P450_E_grp-I"/>
</dbReference>
<dbReference type="InterPro" id="IPR017938">
    <property type="entry name" value="Riboflavin_synthase-like_b-brl"/>
</dbReference>
<dbReference type="Proteomes" id="UP000679749">
    <property type="component" value="Unassembled WGS sequence"/>
</dbReference>
<keyword evidence="12" id="KW-0560">Oxidoreductase</keyword>
<evidence type="ECO:0000259" key="16">
    <source>
        <dbReference type="PROSITE" id="PS50902"/>
    </source>
</evidence>
<organism evidence="17 18">
    <name type="scientific">Neobacillus rhizophilus</name>
    <dbReference type="NCBI Taxonomy" id="2833579"/>
    <lineage>
        <taxon>Bacteria</taxon>
        <taxon>Bacillati</taxon>
        <taxon>Bacillota</taxon>
        <taxon>Bacilli</taxon>
        <taxon>Bacillales</taxon>
        <taxon>Bacillaceae</taxon>
        <taxon>Neobacillus</taxon>
    </lineage>
</organism>
<comment type="cofactor">
    <cofactor evidence="1">
        <name>FMN</name>
        <dbReference type="ChEBI" id="CHEBI:58210"/>
    </cofactor>
</comment>
<dbReference type="EMBL" id="JAGYPF010000001">
    <property type="protein sequence ID" value="MBS4211083.1"/>
    <property type="molecule type" value="Genomic_DNA"/>
</dbReference>
<evidence type="ECO:0000256" key="2">
    <source>
        <dbReference type="ARBA" id="ARBA00001974"/>
    </source>
</evidence>
<dbReference type="SUPFAM" id="SSF48264">
    <property type="entry name" value="Cytochrome P450"/>
    <property type="match status" value="1"/>
</dbReference>
<comment type="cofactor">
    <cofactor evidence="15">
        <name>heme</name>
        <dbReference type="ChEBI" id="CHEBI:30413"/>
    </cofactor>
</comment>
<proteinExistence type="inferred from homology"/>
<keyword evidence="9 15" id="KW-0479">Metal-binding</keyword>
<dbReference type="PROSITE" id="PS00086">
    <property type="entry name" value="CYTOCHROME_P450"/>
    <property type="match status" value="1"/>
</dbReference>
<evidence type="ECO:0000256" key="11">
    <source>
        <dbReference type="ARBA" id="ARBA00022857"/>
    </source>
</evidence>
<dbReference type="InterPro" id="IPR029039">
    <property type="entry name" value="Flavoprotein-like_sf"/>
</dbReference>
<evidence type="ECO:0000256" key="15">
    <source>
        <dbReference type="PIRSR" id="PIRSR602401-1"/>
    </source>
</evidence>
<dbReference type="Gene3D" id="1.10.630.10">
    <property type="entry name" value="Cytochrome P450"/>
    <property type="match status" value="1"/>
</dbReference>
<dbReference type="GO" id="GO:0016705">
    <property type="term" value="F:oxidoreductase activity, acting on paired donors, with incorporation or reduction of molecular oxygen"/>
    <property type="evidence" value="ECO:0007669"/>
    <property type="project" value="InterPro"/>
</dbReference>
<keyword evidence="6 15" id="KW-0349">Heme</keyword>
<evidence type="ECO:0000256" key="12">
    <source>
        <dbReference type="ARBA" id="ARBA00023002"/>
    </source>
</evidence>
<name>A0A942U218_9BACI</name>
<comment type="similarity">
    <text evidence="3">In the N-terminal section; belongs to the cytochrome P450 family.</text>
</comment>
<evidence type="ECO:0000256" key="8">
    <source>
        <dbReference type="ARBA" id="ARBA00022643"/>
    </source>
</evidence>
<dbReference type="PRINTS" id="PR00385">
    <property type="entry name" value="P450"/>
</dbReference>
<evidence type="ECO:0000256" key="13">
    <source>
        <dbReference type="ARBA" id="ARBA00023004"/>
    </source>
</evidence>
<dbReference type="Gene3D" id="2.40.30.10">
    <property type="entry name" value="Translation factors"/>
    <property type="match status" value="1"/>
</dbReference>
<dbReference type="SUPFAM" id="SSF63380">
    <property type="entry name" value="Riboflavin synthase domain-like"/>
    <property type="match status" value="1"/>
</dbReference>
<dbReference type="PRINTS" id="PR00463">
    <property type="entry name" value="EP450I"/>
</dbReference>
<evidence type="ECO:0000313" key="18">
    <source>
        <dbReference type="Proteomes" id="UP000679749"/>
    </source>
</evidence>
<comment type="caution">
    <text evidence="17">The sequence shown here is derived from an EMBL/GenBank/DDBJ whole genome shotgun (WGS) entry which is preliminary data.</text>
</comment>
<feature type="domain" description="Flavodoxin-like" evidence="16">
    <location>
        <begin position="491"/>
        <end position="630"/>
    </location>
</feature>
<evidence type="ECO:0000256" key="9">
    <source>
        <dbReference type="ARBA" id="ARBA00022723"/>
    </source>
</evidence>
<dbReference type="GO" id="GO:0016651">
    <property type="term" value="F:oxidoreductase activity, acting on NAD(P)H"/>
    <property type="evidence" value="ECO:0007669"/>
    <property type="project" value="UniProtKB-ARBA"/>
</dbReference>
<dbReference type="CDD" id="cd11068">
    <property type="entry name" value="CYP120A1"/>
    <property type="match status" value="1"/>
</dbReference>
<dbReference type="InterPro" id="IPR001128">
    <property type="entry name" value="Cyt_P450"/>
</dbReference>
<evidence type="ECO:0000256" key="14">
    <source>
        <dbReference type="ARBA" id="ARBA00023033"/>
    </source>
</evidence>
<comment type="cofactor">
    <cofactor evidence="2">
        <name>FAD</name>
        <dbReference type="ChEBI" id="CHEBI:57692"/>
    </cofactor>
</comment>
<comment type="similarity">
    <text evidence="4">Belongs to the cytochrome P450 family.</text>
</comment>
<dbReference type="InterPro" id="IPR008254">
    <property type="entry name" value="Flavodoxin/NO_synth"/>
</dbReference>
<keyword evidence="8" id="KW-0288">FMN</keyword>
<reference evidence="17" key="1">
    <citation type="submission" date="2021-05" db="EMBL/GenBank/DDBJ databases">
        <title>Novel Bacillus species.</title>
        <authorList>
            <person name="Liu G."/>
        </authorList>
    </citation>
    <scope>NUCLEOTIDE SEQUENCE</scope>
    <source>
        <strain evidence="17">FJAT-49825</strain>
    </source>
</reference>
<evidence type="ECO:0000256" key="7">
    <source>
        <dbReference type="ARBA" id="ARBA00022630"/>
    </source>
</evidence>
<dbReference type="FunFam" id="1.10.630.10:FF:000040">
    <property type="entry name" value="Bifunctional cytochrome P450/NADPH--P450 reductase"/>
    <property type="match status" value="1"/>
</dbReference>
<keyword evidence="10" id="KW-0274">FAD</keyword>
<dbReference type="InterPro" id="IPR017972">
    <property type="entry name" value="Cyt_P450_CS"/>
</dbReference>
<evidence type="ECO:0000256" key="3">
    <source>
        <dbReference type="ARBA" id="ARBA00010018"/>
    </source>
</evidence>
<dbReference type="SUPFAM" id="SSF52218">
    <property type="entry name" value="Flavoproteins"/>
    <property type="match status" value="1"/>
</dbReference>
<dbReference type="Pfam" id="PF00258">
    <property type="entry name" value="Flavodoxin_1"/>
    <property type="match status" value="1"/>
</dbReference>
<keyword evidence="7" id="KW-0285">Flavoprotein</keyword>
<dbReference type="InterPro" id="IPR036396">
    <property type="entry name" value="Cyt_P450_sf"/>
</dbReference>
<evidence type="ECO:0000256" key="5">
    <source>
        <dbReference type="ARBA" id="ARBA00022448"/>
    </source>
</evidence>
<gene>
    <name evidence="17" type="ORF">KHA99_01295</name>
</gene>
<dbReference type="PANTHER" id="PTHR24291">
    <property type="entry name" value="CYTOCHROME P450 FAMILY 4"/>
    <property type="match status" value="1"/>
</dbReference>
<dbReference type="Pfam" id="PF00067">
    <property type="entry name" value="p450"/>
    <property type="match status" value="1"/>
</dbReference>
<protein>
    <submittedName>
        <fullName evidence="17">Cytochrome P450</fullName>
    </submittedName>
</protein>
<keyword evidence="5" id="KW-0813">Transport</keyword>
<accession>A0A942U218</accession>
<evidence type="ECO:0000313" key="17">
    <source>
        <dbReference type="EMBL" id="MBS4211083.1"/>
    </source>
</evidence>
<dbReference type="GO" id="GO:0004497">
    <property type="term" value="F:monooxygenase activity"/>
    <property type="evidence" value="ECO:0007669"/>
    <property type="project" value="UniProtKB-KW"/>
</dbReference>
<dbReference type="GO" id="GO:0010181">
    <property type="term" value="F:FMN binding"/>
    <property type="evidence" value="ECO:0007669"/>
    <property type="project" value="InterPro"/>
</dbReference>
<dbReference type="Gene3D" id="1.20.990.10">
    <property type="entry name" value="NADPH-cytochrome p450 Reductase, Chain A, domain 3"/>
    <property type="match status" value="1"/>
</dbReference>
<dbReference type="PANTHER" id="PTHR24291:SF50">
    <property type="entry name" value="BIFUNCTIONAL ALBAFLAVENONE MONOOXYGENASE_TERPENE SYNTHASE"/>
    <property type="match status" value="1"/>
</dbReference>
<sequence length="909" mass="103057">MENFMRIPQPKTYGLLGNIPLIDKDAPTLSFWKIADEYGPIFRFEAFGFIMHFVSSHELIAEVCDESRFDKSLSGGLYFLRSLGGDGLFTSKTKEPNWQKAHNILMPAFSQQAMKGYHTMMVDIASQLVQKWSRLNPNESIDIPDDMTRLTLDTIGLCGFNYRFNSFYRETHNPFIISMIRALDEAMHQSTRLPIQNQLMVRTKRQFEHDIKSMFSLVDKIIAERKEGGDQGETDLLARMLNVKDPLTGERLDDENIRFQIITFLIAGHETTSGLLSFAIYLLLKHPEVLKKAYKEVDQVLVDSIPSYQQVLDLKYIRMILNEALRLYPTAPQFTLYAKEDTVIGGKYRLKKYDNVSVIIPKLHRDKDAWGEDAEAFRPERFADITKIPADAYKPFGNGQRACIGMQFALHEATVVLGMILQHFDLIDHMNYQLKIKQTLTLKPDNFKILVKLRENKRIDTFALSTEKVAAPKNDQEAPKYSLIGVNNRPLLVLYGSNMGTAERVAHKLADIARLHGVRSEAAPLNDRIGKLPTEGAVIIVTSSYNGKPPRNARQFVQWLEHLETGSLKGVQYAVFGCGDHNWANTYQDVPRFIDEQLALKGAVRFSERGEGDAGGDFEEQLEEWKNQMWQDAFKTFGIQVDKRTEKESNTISIQFVNTVMGSPLAGKYDSVQGSIVENQLVFNNENEPTRQIVISLPEGQTYQEGNQLGVFSWNSKETVQQILNRFGLNGKDHVIITASGRSVSHLPLDRPVSLVDLISQSVEVNEAATRTQIRELAAYTVCPPHKRELEALLADGVYEELVLKNRVSMLDLLEKYEACEMPFERFLELLPSLKPSFFSITSSPKESPDRVSISISVDQGDPGQDEVDEQKAAYAFLADSNPGDQIVMFILKSEADHQQIENQQYKIG</sequence>
<keyword evidence="11" id="KW-0521">NADP</keyword>
<evidence type="ECO:0000256" key="6">
    <source>
        <dbReference type="ARBA" id="ARBA00022617"/>
    </source>
</evidence>
<keyword evidence="13 15" id="KW-0408">Iron</keyword>
<dbReference type="InterPro" id="IPR003097">
    <property type="entry name" value="CysJ-like_FAD-binding"/>
</dbReference>